<dbReference type="GO" id="GO:0008476">
    <property type="term" value="F:protein-tyrosine sulfotransferase activity"/>
    <property type="evidence" value="ECO:0007669"/>
    <property type="project" value="InterPro"/>
</dbReference>
<keyword evidence="1" id="KW-0808">Transferase</keyword>
<evidence type="ECO:0000313" key="2">
    <source>
        <dbReference type="EMBL" id="KKN49037.1"/>
    </source>
</evidence>
<dbReference type="Pfam" id="PF13469">
    <property type="entry name" value="Sulfotransfer_3"/>
    <property type="match status" value="1"/>
</dbReference>
<dbReference type="EMBL" id="LAZR01001188">
    <property type="protein sequence ID" value="KKN49037.1"/>
    <property type="molecule type" value="Genomic_DNA"/>
</dbReference>
<accession>A0A0F9RH27</accession>
<gene>
    <name evidence="2" type="ORF">LCGC14_0646790</name>
</gene>
<dbReference type="PANTHER" id="PTHR12788:SF10">
    <property type="entry name" value="PROTEIN-TYROSINE SULFOTRANSFERASE"/>
    <property type="match status" value="1"/>
</dbReference>
<dbReference type="GO" id="GO:0005794">
    <property type="term" value="C:Golgi apparatus"/>
    <property type="evidence" value="ECO:0007669"/>
    <property type="project" value="UniProtKB-ARBA"/>
</dbReference>
<dbReference type="InterPro" id="IPR026634">
    <property type="entry name" value="TPST-like"/>
</dbReference>
<dbReference type="InterPro" id="IPR027417">
    <property type="entry name" value="P-loop_NTPase"/>
</dbReference>
<dbReference type="PANTHER" id="PTHR12788">
    <property type="entry name" value="PROTEIN-TYROSINE SULFOTRANSFERASE 2"/>
    <property type="match status" value="1"/>
</dbReference>
<dbReference type="SUPFAM" id="SSF52540">
    <property type="entry name" value="P-loop containing nucleoside triphosphate hydrolases"/>
    <property type="match status" value="1"/>
</dbReference>
<sequence>MLDSPPTFIVGCGHSGTWLLLAILGMHSRIYAIPMETEVFFKTKKAEVETLIKQFDQQALSVDKNRWVEKTPSHINRIGNILHFCPDAKIILMVRDGRDVAHSMASRYSPGRFDMNVSMCAKRWVDDNRNGQKYWDHPNVKVVKYEDIIIDFEKTITSVLDFMGEKYESEMKDFHTVERRWCSPKIEKPETCFGKDYPQYRNWQINQPLFDGRGRWKKMSYRDMCIVTDITGGMLFQLGYA</sequence>
<protein>
    <recommendedName>
        <fullName evidence="3">Sulfotransferase domain-containing protein</fullName>
    </recommendedName>
</protein>
<evidence type="ECO:0008006" key="3">
    <source>
        <dbReference type="Google" id="ProtNLM"/>
    </source>
</evidence>
<proteinExistence type="predicted"/>
<organism evidence="2">
    <name type="scientific">marine sediment metagenome</name>
    <dbReference type="NCBI Taxonomy" id="412755"/>
    <lineage>
        <taxon>unclassified sequences</taxon>
        <taxon>metagenomes</taxon>
        <taxon>ecological metagenomes</taxon>
    </lineage>
</organism>
<dbReference type="Gene3D" id="3.40.50.300">
    <property type="entry name" value="P-loop containing nucleotide triphosphate hydrolases"/>
    <property type="match status" value="1"/>
</dbReference>
<evidence type="ECO:0000256" key="1">
    <source>
        <dbReference type="ARBA" id="ARBA00022679"/>
    </source>
</evidence>
<name>A0A0F9RH27_9ZZZZ</name>
<dbReference type="AlphaFoldDB" id="A0A0F9RH27"/>
<comment type="caution">
    <text evidence="2">The sequence shown here is derived from an EMBL/GenBank/DDBJ whole genome shotgun (WGS) entry which is preliminary data.</text>
</comment>
<reference evidence="2" key="1">
    <citation type="journal article" date="2015" name="Nature">
        <title>Complex archaea that bridge the gap between prokaryotes and eukaryotes.</title>
        <authorList>
            <person name="Spang A."/>
            <person name="Saw J.H."/>
            <person name="Jorgensen S.L."/>
            <person name="Zaremba-Niedzwiedzka K."/>
            <person name="Martijn J."/>
            <person name="Lind A.E."/>
            <person name="van Eijk R."/>
            <person name="Schleper C."/>
            <person name="Guy L."/>
            <person name="Ettema T.J."/>
        </authorList>
    </citation>
    <scope>NUCLEOTIDE SEQUENCE</scope>
</reference>